<reference evidence="10" key="1">
    <citation type="submission" date="2022-07" db="EMBL/GenBank/DDBJ databases">
        <title>Sphingomonas sp. nov., a novel bacterium isolated from the north slope of the Mount Everest.</title>
        <authorList>
            <person name="Cui X."/>
            <person name="Liu Y."/>
        </authorList>
    </citation>
    <scope>NUCLEOTIDE SEQUENCE</scope>
    <source>
        <strain evidence="10">S5-59</strain>
    </source>
</reference>
<evidence type="ECO:0000259" key="8">
    <source>
        <dbReference type="Pfam" id="PF01551"/>
    </source>
</evidence>
<accession>A0ABY5LAQ8</accession>
<evidence type="ECO:0000256" key="1">
    <source>
        <dbReference type="ARBA" id="ARBA00001947"/>
    </source>
</evidence>
<protein>
    <submittedName>
        <fullName evidence="10">M23 family metallopeptidase</fullName>
    </submittedName>
</protein>
<evidence type="ECO:0000256" key="3">
    <source>
        <dbReference type="ARBA" id="ARBA00022670"/>
    </source>
</evidence>
<dbReference type="CDD" id="cd12797">
    <property type="entry name" value="M23_peptidase"/>
    <property type="match status" value="1"/>
</dbReference>
<keyword evidence="6" id="KW-0862">Zinc</keyword>
<evidence type="ECO:0000313" key="11">
    <source>
        <dbReference type="Proteomes" id="UP001058533"/>
    </source>
</evidence>
<evidence type="ECO:0000256" key="7">
    <source>
        <dbReference type="ARBA" id="ARBA00023049"/>
    </source>
</evidence>
<dbReference type="InterPro" id="IPR045834">
    <property type="entry name" value="Csd3_N2"/>
</dbReference>
<evidence type="ECO:0000256" key="4">
    <source>
        <dbReference type="ARBA" id="ARBA00022723"/>
    </source>
</evidence>
<evidence type="ECO:0000259" key="9">
    <source>
        <dbReference type="Pfam" id="PF19425"/>
    </source>
</evidence>
<keyword evidence="11" id="KW-1185">Reference proteome</keyword>
<dbReference type="PANTHER" id="PTHR21666:SF288">
    <property type="entry name" value="CELL DIVISION PROTEIN YTFB"/>
    <property type="match status" value="1"/>
</dbReference>
<comment type="cofactor">
    <cofactor evidence="1">
        <name>Zn(2+)</name>
        <dbReference type="ChEBI" id="CHEBI:29105"/>
    </cofactor>
</comment>
<dbReference type="InterPro" id="IPR050570">
    <property type="entry name" value="Cell_wall_metabolism_enzyme"/>
</dbReference>
<feature type="domain" description="M23ase beta-sheet core" evidence="8">
    <location>
        <begin position="364"/>
        <end position="458"/>
    </location>
</feature>
<dbReference type="Proteomes" id="UP001058533">
    <property type="component" value="Chromosome"/>
</dbReference>
<name>A0ABY5LAQ8_9SPHN</name>
<dbReference type="InterPro" id="IPR016047">
    <property type="entry name" value="M23ase_b-sheet_dom"/>
</dbReference>
<proteinExistence type="predicted"/>
<dbReference type="EMBL" id="CP101740">
    <property type="protein sequence ID" value="UUL82967.1"/>
    <property type="molecule type" value="Genomic_DNA"/>
</dbReference>
<comment type="subcellular location">
    <subcellularLocation>
        <location evidence="2">Cell envelope</location>
    </subcellularLocation>
</comment>
<dbReference type="SUPFAM" id="SSF51261">
    <property type="entry name" value="Duplicated hybrid motif"/>
    <property type="match status" value="1"/>
</dbReference>
<gene>
    <name evidence="10" type="ORF">NMP03_01640</name>
</gene>
<dbReference type="InterPro" id="IPR011055">
    <property type="entry name" value="Dup_hybrid_motif"/>
</dbReference>
<evidence type="ECO:0000313" key="10">
    <source>
        <dbReference type="EMBL" id="UUL82967.1"/>
    </source>
</evidence>
<feature type="domain" description="Csd3-like second N-terminal" evidence="9">
    <location>
        <begin position="236"/>
        <end position="351"/>
    </location>
</feature>
<keyword evidence="3" id="KW-0645">Protease</keyword>
<keyword evidence="4" id="KW-0479">Metal-binding</keyword>
<dbReference type="Gene3D" id="2.70.70.10">
    <property type="entry name" value="Glucose Permease (Domain IIA)"/>
    <property type="match status" value="1"/>
</dbReference>
<dbReference type="Pfam" id="PF01551">
    <property type="entry name" value="Peptidase_M23"/>
    <property type="match status" value="1"/>
</dbReference>
<evidence type="ECO:0000256" key="2">
    <source>
        <dbReference type="ARBA" id="ARBA00004196"/>
    </source>
</evidence>
<evidence type="ECO:0000256" key="6">
    <source>
        <dbReference type="ARBA" id="ARBA00022833"/>
    </source>
</evidence>
<dbReference type="RefSeq" id="WP_256506812.1">
    <property type="nucleotide sequence ID" value="NZ_CP101740.1"/>
</dbReference>
<dbReference type="Pfam" id="PF19425">
    <property type="entry name" value="Csd3_N2"/>
    <property type="match status" value="1"/>
</dbReference>
<dbReference type="PANTHER" id="PTHR21666">
    <property type="entry name" value="PEPTIDASE-RELATED"/>
    <property type="match status" value="1"/>
</dbReference>
<dbReference type="Gene3D" id="3.10.450.350">
    <property type="match status" value="1"/>
</dbReference>
<organism evidence="10 11">
    <name type="scientific">Sphingomonas qomolangmaensis</name>
    <dbReference type="NCBI Taxonomy" id="2918765"/>
    <lineage>
        <taxon>Bacteria</taxon>
        <taxon>Pseudomonadati</taxon>
        <taxon>Pseudomonadota</taxon>
        <taxon>Alphaproteobacteria</taxon>
        <taxon>Sphingomonadales</taxon>
        <taxon>Sphingomonadaceae</taxon>
        <taxon>Sphingomonas</taxon>
    </lineage>
</organism>
<sequence length="503" mass="53165">MRNDLGLTGGGGASALAFGRAPAALPRDRATGLRTRLLARLDEINFVPDLGSQIGSRQWFRGAATCAALCSFAILLSPGLEPRLVAQIPDGITTTDRDELASQSIAPLAFGATTGRRIGATNAVTVLADTPERPIIELSATLGTGDALRRALARTGVGAAEAEHAADLIASSVALGAIRPGTRLDVTLGRRSSKTVPRPLEKLAFRARFDLALELLRTGDGLALRRIPIAIDNTPLRIRGRVGASLYRSARAAGAPARAVEAFIKSISAKLPMTRIAADDEFDLIVERASAATGEVQLGNLVYAGIDQGARDVRLVRWEQDGKTVWYDPSGTGERKGTMQMPVSARISSGFGWRRHPVLGFRRLHKGMDFAAPYGSAIRAASDGVVSFAGRSGGYGNFVKLSHAAGLATGYGHMSRIAVRSGTRVARGEVIGYVGSTGLSTGPHLHYELWRSGTPINPQSVSFSTVQRLSGSDLSAFRSKVTRLMAVPVGAARKASSQELRPE</sequence>
<keyword evidence="7" id="KW-0482">Metalloprotease</keyword>
<keyword evidence="5" id="KW-0378">Hydrolase</keyword>
<evidence type="ECO:0000256" key="5">
    <source>
        <dbReference type="ARBA" id="ARBA00022801"/>
    </source>
</evidence>